<accession>A0ABV0TFD9</accession>
<keyword evidence="2" id="KW-1185">Reference proteome</keyword>
<organism evidence="1 2">
    <name type="scientific">Ilyodon furcidens</name>
    <name type="common">goldbreast splitfin</name>
    <dbReference type="NCBI Taxonomy" id="33524"/>
    <lineage>
        <taxon>Eukaryota</taxon>
        <taxon>Metazoa</taxon>
        <taxon>Chordata</taxon>
        <taxon>Craniata</taxon>
        <taxon>Vertebrata</taxon>
        <taxon>Euteleostomi</taxon>
        <taxon>Actinopterygii</taxon>
        <taxon>Neopterygii</taxon>
        <taxon>Teleostei</taxon>
        <taxon>Neoteleostei</taxon>
        <taxon>Acanthomorphata</taxon>
        <taxon>Ovalentaria</taxon>
        <taxon>Atherinomorphae</taxon>
        <taxon>Cyprinodontiformes</taxon>
        <taxon>Goodeidae</taxon>
        <taxon>Ilyodon</taxon>
    </lineage>
</organism>
<reference evidence="1 2" key="1">
    <citation type="submission" date="2021-06" db="EMBL/GenBank/DDBJ databases">
        <authorList>
            <person name="Palmer J.M."/>
        </authorList>
    </citation>
    <scope>NUCLEOTIDE SEQUENCE [LARGE SCALE GENOMIC DNA]</scope>
    <source>
        <strain evidence="2">if_2019</strain>
        <tissue evidence="1">Muscle</tissue>
    </source>
</reference>
<protein>
    <submittedName>
        <fullName evidence="1">Uncharacterized protein</fullName>
    </submittedName>
</protein>
<sequence length="108" mass="12194">MLKNVSLLENRHCKKYDNVTHFEAGVILLRLSSVTVVKWTQFKSTVLSNTAQRIKTMIPSSFSHTFRGNLTPELGFPPKKFPFNQARSLLVPCLPTAHGASLCNNMKY</sequence>
<proteinExistence type="predicted"/>
<gene>
    <name evidence="1" type="ORF">ILYODFUR_002122</name>
</gene>
<dbReference type="EMBL" id="JAHRIQ010034852">
    <property type="protein sequence ID" value="MEQ2231604.1"/>
    <property type="molecule type" value="Genomic_DNA"/>
</dbReference>
<evidence type="ECO:0000313" key="2">
    <source>
        <dbReference type="Proteomes" id="UP001482620"/>
    </source>
</evidence>
<name>A0ABV0TFD9_9TELE</name>
<dbReference type="Proteomes" id="UP001482620">
    <property type="component" value="Unassembled WGS sequence"/>
</dbReference>
<comment type="caution">
    <text evidence="1">The sequence shown here is derived from an EMBL/GenBank/DDBJ whole genome shotgun (WGS) entry which is preliminary data.</text>
</comment>
<evidence type="ECO:0000313" key="1">
    <source>
        <dbReference type="EMBL" id="MEQ2231604.1"/>
    </source>
</evidence>